<keyword evidence="9 11" id="KW-1015">Disulfide bond</keyword>
<comment type="subcellular location">
    <subcellularLocation>
        <location evidence="1">Secreted</location>
        <location evidence="1">Extracellular space</location>
        <location evidence="1">Extracellular matrix</location>
        <location evidence="1">Basement membrane</location>
    </subcellularLocation>
</comment>
<feature type="domain" description="WAP" evidence="16">
    <location>
        <begin position="2241"/>
        <end position="2286"/>
    </location>
</feature>
<feature type="domain" description="BPTI/Kunitz inhibitor" evidence="13">
    <location>
        <begin position="1527"/>
        <end position="1577"/>
    </location>
</feature>
<dbReference type="InterPro" id="IPR002223">
    <property type="entry name" value="Kunitz_BPTI"/>
</dbReference>
<feature type="region of interest" description="Disordered" evidence="12">
    <location>
        <begin position="1817"/>
        <end position="1852"/>
    </location>
</feature>
<feature type="region of interest" description="Disordered" evidence="12">
    <location>
        <begin position="1285"/>
        <end position="1313"/>
    </location>
</feature>
<dbReference type="CDD" id="cd00109">
    <property type="entry name" value="Kunitz-type"/>
    <property type="match status" value="6"/>
</dbReference>
<feature type="disulfide bond" evidence="11">
    <location>
        <begin position="97"/>
        <end position="133"/>
    </location>
</feature>
<dbReference type="Pfam" id="PF07679">
    <property type="entry name" value="I-set"/>
    <property type="match status" value="2"/>
</dbReference>
<dbReference type="STRING" id="74873.A0A084WBS1"/>
<feature type="domain" description="BPTI/Kunitz inhibitor" evidence="13">
    <location>
        <begin position="2099"/>
        <end position="2162"/>
    </location>
</feature>
<dbReference type="Gene3D" id="4.10.410.10">
    <property type="entry name" value="Pancreatic trypsin inhibitor Kunitz domain"/>
    <property type="match status" value="10"/>
</dbReference>
<dbReference type="PROSITE" id="PS50835">
    <property type="entry name" value="IG_LIKE"/>
    <property type="match status" value="3"/>
</dbReference>
<keyword evidence="6" id="KW-0677">Repeat</keyword>
<feature type="compositionally biased region" description="Polar residues" evidence="12">
    <location>
        <begin position="789"/>
        <end position="799"/>
    </location>
</feature>
<dbReference type="VEuPathDB" id="VectorBase:ASIS021310"/>
<feature type="region of interest" description="Disordered" evidence="12">
    <location>
        <begin position="720"/>
        <end position="1125"/>
    </location>
</feature>
<dbReference type="Pfam" id="PF00014">
    <property type="entry name" value="Kunitz_BPTI"/>
    <property type="match status" value="10"/>
</dbReference>
<dbReference type="InterPro" id="IPR036880">
    <property type="entry name" value="Kunitz_BPTI_sf"/>
</dbReference>
<feature type="disulfide bond" evidence="11">
    <location>
        <begin position="101"/>
        <end position="138"/>
    </location>
</feature>
<dbReference type="OrthoDB" id="5950222at2759"/>
<dbReference type="SUPFAM" id="SSF57256">
    <property type="entry name" value="Elafin-like"/>
    <property type="match status" value="1"/>
</dbReference>
<evidence type="ECO:0000259" key="16">
    <source>
        <dbReference type="PROSITE" id="PS51390"/>
    </source>
</evidence>
<dbReference type="PROSITE" id="PS50279">
    <property type="entry name" value="BPTI_KUNITZ_2"/>
    <property type="match status" value="10"/>
</dbReference>
<feature type="domain" description="BPTI/Kunitz inhibitor" evidence="13">
    <location>
        <begin position="1989"/>
        <end position="2040"/>
    </location>
</feature>
<feature type="domain" description="BPTI/Kunitz inhibitor" evidence="13">
    <location>
        <begin position="1645"/>
        <end position="1695"/>
    </location>
</feature>
<evidence type="ECO:0000259" key="13">
    <source>
        <dbReference type="PROSITE" id="PS50279"/>
    </source>
</evidence>
<dbReference type="SUPFAM" id="SSF48726">
    <property type="entry name" value="Immunoglobulin"/>
    <property type="match status" value="3"/>
</dbReference>
<feature type="domain" description="BPTI/Kunitz inhibitor" evidence="13">
    <location>
        <begin position="2049"/>
        <end position="2099"/>
    </location>
</feature>
<evidence type="ECO:0000313" key="17">
    <source>
        <dbReference type="EMBL" id="KFB47665.1"/>
    </source>
</evidence>
<sequence length="2683" mass="289338">MAIAFAWVFFAQGHHHIQQRSPLIACPSRVGSSGGGTHLGESDSRVNGGFHFFPPQFGARHKRQHSGSLYQPESFIIPGGEGRPGERWSAWGPPSECSRTCGGGVAYQERECLEQSSNGTQACTGGRRKYFSCNTQDCQEREKDFRKQQCSEFNDVPFEGHRYQWIPYTRAPNPCELNCMPVGERFYYRHRAKVTDGTRCNEESFDVCVDGTCQPVGCDMMLGSQAKEDKCRICRGDGTSCKTASGLLDANNLQVGYNDLLLIPSGATNVIVSERAPSNNYLAIRNLTGFYHLNGNYRIDFPRTLHFAGCDWHYERRPQGFAAPDRLTCLGPTTESVYLVLLAQDKNVGVNYEYSVPLKSAPVDEPDSYSWMYNAFEPCPVTCGGGVQTRKVTCNSKSSLKEVDEGLCNLAEKPETTQKCGQQSCPPRWLEGPWSNCSKPCGTEGKQTREVYCERVSADGTTKKIEDDVCLEQVGNKPATERACNEGIICPEWYTGKWSPCNKLCGEGERTRKVTCFRKEGGRITVLDDDQCITEKPAVSEKCMLRPCEGVDYVTSSWTGCDECGATVETRTVHCASKSGTIYDMKFCSNRELPELRRECKLTPCEYQWYTSQWSKCSAVCGKGVQTRTVVCGVFDGQSLKRADDDYKCVADQKPPKELVCRTVADCDKSCGGGAKSRKVLCLSNGTVVPETNCDVDKIQLSTEGCNAHACTGDEVIPVNVTSKQPTTEDDYDEDEECEEESDDVETTTEGQAGVRMVTDDTSLAEGVELGASGATTETSFETDEVMMSDTTGFDSGATSPEDAMTDKVTVEGSGDASSTFDESEGSGDGAGPTTLFSVSKASDSDASVTDASATKPSVSGASSASGEPVATTESVSSASSTELGARSSVEASAESSTESNAALGSSSASSESVSMSKESVETTTDSVVTTTDSSATTAAMSESSTEQTTNQPDSTTDASVSSTTVDTESSTVDVAATTNVPSSDVASTDVATTDVASTDVASTDAATTDVPATTDSVQLSSTVASDVASTTSKDDSATTVESSTDTSKKVDGSESTEASASELPASTTSVPAASSDSSATEESVTGASTDASATSATEMPSAMGSTEDFTGSTVTEASPEETTFDIWASTTGATDMDTDDGYNSTPYTLTSVIAKEQKTRKCKPRPKVPLCAKSTHGCCPDGKTKATGPFLEGCALPTTCKETKHGCCPDGLSPATGPKNKGCPKPECAETLFGCCPDKTTPAEGNDFEGCPVETTTVAGCVLSKHGCCADGVAEAKGPNFKGCPGVKDDEEETSTVEPSSTDKTTDGSEPAKVDGCAGSAHGCCPDNVTTATGPAGEGCVPCSKEPFGCCPDGKTPAHGYNQEGCCLGSPYGCCPDNFVPARGPNLEGCECQYSPYGCCPDNKTSASGPENQGCGCRYAKHGCCPDMETDASGPGYEGCPCHAHQFGCCPDGVTAAKGPHNQGCHCSHSEFQCCSDGKTAAQGPNGTGCTCADSKYGCCPDGVSEAQGSKFEGCAVVPVSPQKACALPKDKGPCHNYTVKHFFDVEYGGCGRFWYGGCDGNNNRFDSPEECKNVCETPTGKDVCQLPKITGPCTGHYNMWYYDEERNQCAQFTYGGCLGNANRFEKLEDCKATCAVDDSKPPCEQPMEPGPCNGTFERWYYDKDSDVCRPFYYGGCRGNRNNYPSEASCGYHCKKPGVHKPSCSQPLDAGNCEAQQARWYFASASNKCMPFYFTGCGGNENHFVSRDQCESQCPPKVEKDTCHLPAEIGECQNYTAHWYFDTKEQRCRQFYYGGCGGNGNNFADEQSCISRCADDGAKGREEPPPAAKPVEPEAPPPPSQQPSGQFERSHCQLPMDNGDRNCTTYVARYFYNASAGTCEAFTYTSCGGNQNNFETQEGCEQACGDVCREEKAEGRCSESVPRFYYDARVHACYAFNYSGCEGNGNRCGGNQNNFETQEGCEQACGGSPIDVDLRGPTEERPSNGSRCEERPDYGTGRGEPVILFYYNSEQRSCEQFWYSGEGGNGNRYGTEEECQRVCGVYRGVDVCREEKAEGRCSESVPRFYYDARVHACYAFNYSGCGGNGNRFGSAEECEQTCVQRRQPESRVDPSGNRCRVRESGKRRMRWYYDVERETCFAFRFAGCGGNRNNFPSYDHCRTYCNIESNEVNPCEQYENECRQLQCQYGIAKSYEASNGCERCQCNDPCASQYCPEGSQCVVDVQGSGTVDGSGSEFVGVCRSANKPGECPPLANATQCSTDCYSDADCRGNNKCCRAGCAQICISPVERPRPDDRRPVVPGVPGPVVLEQVPQEELDIKSEEGGVATLRCFATGFPPPSIRWRKGEIMLNTNQGRYVLSSTGDLQIVQLHRTDSGTYVCIADNGIGEPVLREVELTVRDPIPRDAYILGNLNDSQTVELDGPATLRCPAGGYPKPIVSWWRETFMMPLSMVNRDYSLHFMRVRLQDLGPYVCQAYSGAGKGISRTVTLQAYGPATVVSPVDEKYLKYIVDGPMRPAPGVVRPPVRPRPPVTQRPPSVSRPPVAVTVGLYFPQGQNPKPNSNFSINCTVDGYPRPTVNWFKDDQMLVPTDRIHISDAHVLTVTGAIPSDSGRYKCLARNEQSEAFQEKSLSVEGVYVPPECTDNQLLAKCDLIVAGQFCNHKYYAKFCCRSCTLAGQINVSPRYR</sequence>
<dbReference type="InterPro" id="IPR007110">
    <property type="entry name" value="Ig-like_dom"/>
</dbReference>
<dbReference type="InterPro" id="IPR000884">
    <property type="entry name" value="TSP1_rpt"/>
</dbReference>
<accession>A0A084WBS1</accession>
<gene>
    <name evidence="17" type="ORF">ZHAS_00015709</name>
</gene>
<evidence type="ECO:0000256" key="4">
    <source>
        <dbReference type="ARBA" id="ARBA00022690"/>
    </source>
</evidence>
<dbReference type="PROSITE" id="PS51390">
    <property type="entry name" value="WAP"/>
    <property type="match status" value="1"/>
</dbReference>
<dbReference type="Pfam" id="PF13927">
    <property type="entry name" value="Ig_3"/>
    <property type="match status" value="1"/>
</dbReference>
<dbReference type="InterPro" id="IPR003598">
    <property type="entry name" value="Ig_sub2"/>
</dbReference>
<dbReference type="Pfam" id="PF00090">
    <property type="entry name" value="TSP_1"/>
    <property type="match status" value="1"/>
</dbReference>
<dbReference type="Pfam" id="PF19030">
    <property type="entry name" value="TSP1_ADAMTS"/>
    <property type="match status" value="5"/>
</dbReference>
<dbReference type="SMART" id="SM00131">
    <property type="entry name" value="KU"/>
    <property type="match status" value="10"/>
</dbReference>
<protein>
    <submittedName>
        <fullName evidence="17 18">Papilin</fullName>
    </submittedName>
</protein>
<keyword evidence="4" id="KW-0646">Protease inhibitor</keyword>
<keyword evidence="7" id="KW-0084">Basement membrane</keyword>
<keyword evidence="10" id="KW-0393">Immunoglobulin domain</keyword>
<proteinExistence type="predicted"/>
<dbReference type="InterPro" id="IPR020901">
    <property type="entry name" value="Prtase_inh_Kunz-CS"/>
</dbReference>
<evidence type="ECO:0000259" key="15">
    <source>
        <dbReference type="PROSITE" id="PS50900"/>
    </source>
</evidence>
<feature type="compositionally biased region" description="Pro residues" evidence="12">
    <location>
        <begin position="1826"/>
        <end position="1842"/>
    </location>
</feature>
<feature type="compositionally biased region" description="Acidic residues" evidence="12">
    <location>
        <begin position="728"/>
        <end position="747"/>
    </location>
</feature>
<dbReference type="SUPFAM" id="SSF82895">
    <property type="entry name" value="TSP-1 type 1 repeat"/>
    <property type="match status" value="7"/>
</dbReference>
<feature type="domain" description="BPTI/Kunitz inhibitor" evidence="13">
    <location>
        <begin position="1764"/>
        <end position="1814"/>
    </location>
</feature>
<evidence type="ECO:0000313" key="19">
    <source>
        <dbReference type="Proteomes" id="UP000030765"/>
    </source>
</evidence>
<dbReference type="GO" id="GO:0030198">
    <property type="term" value="P:extracellular matrix organization"/>
    <property type="evidence" value="ECO:0007669"/>
    <property type="project" value="InterPro"/>
</dbReference>
<feature type="domain" description="BPTI/Kunitz inhibitor" evidence="13">
    <location>
        <begin position="1853"/>
        <end position="1905"/>
    </location>
</feature>
<dbReference type="EMBL" id="ATLV01022431">
    <property type="status" value="NOT_ANNOTATED_CDS"/>
    <property type="molecule type" value="Genomic_DNA"/>
</dbReference>
<dbReference type="Gene3D" id="2.60.40.10">
    <property type="entry name" value="Immunoglobulins"/>
    <property type="match status" value="3"/>
</dbReference>
<dbReference type="OMA" id="IVMLVQD"/>
<dbReference type="Proteomes" id="UP000030765">
    <property type="component" value="Unassembled WGS sequence"/>
</dbReference>
<feature type="compositionally biased region" description="Low complexity" evidence="12">
    <location>
        <begin position="870"/>
        <end position="975"/>
    </location>
</feature>
<evidence type="ECO:0000256" key="12">
    <source>
        <dbReference type="SAM" id="MobiDB-lite"/>
    </source>
</evidence>
<dbReference type="InterPro" id="IPR050439">
    <property type="entry name" value="ADAMTS_ADAMTS-like"/>
</dbReference>
<dbReference type="CDD" id="cd22639">
    <property type="entry name" value="Kunitz_papilin_lacunin-like"/>
    <property type="match status" value="1"/>
</dbReference>
<feature type="region of interest" description="Disordered" evidence="12">
    <location>
        <begin position="1973"/>
        <end position="1993"/>
    </location>
</feature>
<feature type="disulfide bond" evidence="11">
    <location>
        <begin position="112"/>
        <end position="123"/>
    </location>
</feature>
<evidence type="ECO:0000256" key="11">
    <source>
        <dbReference type="PIRSR" id="PIRSR613273-3"/>
    </source>
</evidence>
<evidence type="ECO:0000256" key="7">
    <source>
        <dbReference type="ARBA" id="ARBA00022869"/>
    </source>
</evidence>
<evidence type="ECO:0000256" key="10">
    <source>
        <dbReference type="ARBA" id="ARBA00023319"/>
    </source>
</evidence>
<dbReference type="InterPro" id="IPR013098">
    <property type="entry name" value="Ig_I-set"/>
</dbReference>
<dbReference type="EMBL" id="KE525332">
    <property type="protein sequence ID" value="KFB47665.1"/>
    <property type="molecule type" value="Genomic_DNA"/>
</dbReference>
<dbReference type="EnsemblMetazoa" id="ASIC015709-RA">
    <property type="protein sequence ID" value="ASIC015709-PA"/>
    <property type="gene ID" value="ASIC015709"/>
</dbReference>
<dbReference type="FunFam" id="2.20.100.10:FF:000005">
    <property type="entry name" value="ADAM metallopeptidase with thrombospondin type 1 motif 9"/>
    <property type="match status" value="1"/>
</dbReference>
<dbReference type="VEuPathDB" id="VectorBase:ASIC015709"/>
<dbReference type="EMBL" id="ATLV01022430">
    <property type="status" value="NOT_ANNOTATED_CDS"/>
    <property type="molecule type" value="Genomic_DNA"/>
</dbReference>
<dbReference type="SMART" id="SM00217">
    <property type="entry name" value="WAP"/>
    <property type="match status" value="1"/>
</dbReference>
<dbReference type="PANTHER" id="PTHR13723:SF281">
    <property type="entry name" value="PAPILIN"/>
    <property type="match status" value="1"/>
</dbReference>
<dbReference type="SUPFAM" id="SSF57362">
    <property type="entry name" value="BPTI-like"/>
    <property type="match status" value="10"/>
</dbReference>
<evidence type="ECO:0000259" key="14">
    <source>
        <dbReference type="PROSITE" id="PS50835"/>
    </source>
</evidence>
<feature type="domain" description="Ig-like" evidence="14">
    <location>
        <begin position="2539"/>
        <end position="2629"/>
    </location>
</feature>
<dbReference type="FunFam" id="2.60.120.830:FF:000001">
    <property type="entry name" value="A disintegrin and metalloproteinase with thrombospondin motifs 1"/>
    <property type="match status" value="1"/>
</dbReference>
<feature type="domain" description="Ig-like" evidence="14">
    <location>
        <begin position="2304"/>
        <end position="2395"/>
    </location>
</feature>
<dbReference type="InterPro" id="IPR010909">
    <property type="entry name" value="PLAC"/>
</dbReference>
<dbReference type="Gene3D" id="2.20.100.10">
    <property type="entry name" value="Thrombospondin type-1 (TSP1) repeat"/>
    <property type="match status" value="4"/>
</dbReference>
<evidence type="ECO:0000256" key="6">
    <source>
        <dbReference type="ARBA" id="ARBA00022737"/>
    </source>
</evidence>
<feature type="domain" description="BPTI/Kunitz inhibitor" evidence="13">
    <location>
        <begin position="1586"/>
        <end position="1636"/>
    </location>
</feature>
<dbReference type="InterPro" id="IPR010294">
    <property type="entry name" value="ADAMTS_spacer1"/>
</dbReference>
<evidence type="ECO:0000256" key="9">
    <source>
        <dbReference type="ARBA" id="ARBA00023157"/>
    </source>
</evidence>
<dbReference type="SMART" id="SM00408">
    <property type="entry name" value="IGc2"/>
    <property type="match status" value="3"/>
</dbReference>
<dbReference type="InterPro" id="IPR013273">
    <property type="entry name" value="ADAMTS/ADAMTS-like"/>
</dbReference>
<keyword evidence="7" id="KW-0272">Extracellular matrix</keyword>
<dbReference type="PROSITE" id="PS50092">
    <property type="entry name" value="TSP1"/>
    <property type="match status" value="4"/>
</dbReference>
<dbReference type="InterPro" id="IPR036383">
    <property type="entry name" value="TSP1_rpt_sf"/>
</dbReference>
<feature type="region of interest" description="Disordered" evidence="12">
    <location>
        <begin position="2518"/>
        <end position="2538"/>
    </location>
</feature>
<keyword evidence="2" id="KW-0217">Developmental protein</keyword>
<dbReference type="PRINTS" id="PR00759">
    <property type="entry name" value="BASICPTASE"/>
</dbReference>
<dbReference type="InterPro" id="IPR008197">
    <property type="entry name" value="WAP_dom"/>
</dbReference>
<dbReference type="PANTHER" id="PTHR13723">
    <property type="entry name" value="ADAMTS A DISINTEGRIN AND METALLOPROTEASE WITH THROMBOSPONDIN MOTIFS PROTEASE"/>
    <property type="match status" value="1"/>
</dbReference>
<feature type="domain" description="PLAC" evidence="15">
    <location>
        <begin position="2635"/>
        <end position="2674"/>
    </location>
</feature>
<feature type="compositionally biased region" description="Low complexity" evidence="12">
    <location>
        <begin position="983"/>
        <end position="1032"/>
    </location>
</feature>
<evidence type="ECO:0000256" key="5">
    <source>
        <dbReference type="ARBA" id="ARBA00022729"/>
    </source>
</evidence>
<keyword evidence="5" id="KW-0732">Signal</keyword>
<dbReference type="GO" id="GO:0004867">
    <property type="term" value="F:serine-type endopeptidase inhibitor activity"/>
    <property type="evidence" value="ECO:0007669"/>
    <property type="project" value="UniProtKB-KW"/>
</dbReference>
<dbReference type="Pfam" id="PF08686">
    <property type="entry name" value="PLAC"/>
    <property type="match status" value="1"/>
</dbReference>
<reference evidence="18" key="2">
    <citation type="submission" date="2020-05" db="UniProtKB">
        <authorList>
            <consortium name="EnsemblMetazoa"/>
        </authorList>
    </citation>
    <scope>IDENTIFICATION</scope>
</reference>
<dbReference type="PRINTS" id="PR01857">
    <property type="entry name" value="ADAMTSFAMILY"/>
</dbReference>
<dbReference type="GO" id="GO:0005576">
    <property type="term" value="C:extracellular region"/>
    <property type="evidence" value="ECO:0007669"/>
    <property type="project" value="InterPro"/>
</dbReference>
<dbReference type="InterPro" id="IPR013783">
    <property type="entry name" value="Ig-like_fold"/>
</dbReference>
<dbReference type="InterPro" id="IPR036645">
    <property type="entry name" value="Elafin-like_sf"/>
</dbReference>
<organism evidence="17">
    <name type="scientific">Anopheles sinensis</name>
    <name type="common">Mosquito</name>
    <dbReference type="NCBI Taxonomy" id="74873"/>
    <lineage>
        <taxon>Eukaryota</taxon>
        <taxon>Metazoa</taxon>
        <taxon>Ecdysozoa</taxon>
        <taxon>Arthropoda</taxon>
        <taxon>Hexapoda</taxon>
        <taxon>Insecta</taxon>
        <taxon>Pterygota</taxon>
        <taxon>Neoptera</taxon>
        <taxon>Endopterygota</taxon>
        <taxon>Diptera</taxon>
        <taxon>Nematocera</taxon>
        <taxon>Culicoidea</taxon>
        <taxon>Culicidae</taxon>
        <taxon>Anophelinae</taxon>
        <taxon>Anopheles</taxon>
    </lineage>
</organism>
<dbReference type="SMART" id="SM00209">
    <property type="entry name" value="TSP1"/>
    <property type="match status" value="7"/>
</dbReference>
<keyword evidence="3" id="KW-0964">Secreted</keyword>
<feature type="compositionally biased region" description="Low complexity" evidence="12">
    <location>
        <begin position="838"/>
        <end position="856"/>
    </location>
</feature>
<feature type="compositionally biased region" description="Polar residues" evidence="12">
    <location>
        <begin position="857"/>
        <end position="866"/>
    </location>
</feature>
<dbReference type="SMART" id="SM00409">
    <property type="entry name" value="IG"/>
    <property type="match status" value="3"/>
</dbReference>
<keyword evidence="8" id="KW-0722">Serine protease inhibitor</keyword>
<dbReference type="Pfam" id="PF05986">
    <property type="entry name" value="ADAMTS_spacer1"/>
    <property type="match status" value="1"/>
</dbReference>
<feature type="compositionally biased region" description="Polar residues" evidence="12">
    <location>
        <begin position="1104"/>
        <end position="1117"/>
    </location>
</feature>
<dbReference type="GO" id="GO:0005604">
    <property type="term" value="C:basement membrane"/>
    <property type="evidence" value="ECO:0007669"/>
    <property type="project" value="UniProtKB-SubCell"/>
</dbReference>
<evidence type="ECO:0000313" key="18">
    <source>
        <dbReference type="EnsemblMetazoa" id="ASIC015709-PA"/>
    </source>
</evidence>
<name>A0A084WBS1_ANOSI</name>
<dbReference type="PROSITE" id="PS00280">
    <property type="entry name" value="BPTI_KUNITZ_1"/>
    <property type="match status" value="5"/>
</dbReference>
<dbReference type="FunFam" id="2.60.40.10:FF:000032">
    <property type="entry name" value="palladin isoform X1"/>
    <property type="match status" value="1"/>
</dbReference>
<dbReference type="CDD" id="cd00199">
    <property type="entry name" value="WAP"/>
    <property type="match status" value="1"/>
</dbReference>
<dbReference type="PROSITE" id="PS50900">
    <property type="entry name" value="PLAC"/>
    <property type="match status" value="1"/>
</dbReference>
<keyword evidence="19" id="KW-1185">Reference proteome</keyword>
<dbReference type="FunFam" id="4.10.410.10:FF:000020">
    <property type="entry name" value="Collagen, type VI, alpha 3"/>
    <property type="match status" value="3"/>
</dbReference>
<dbReference type="InterPro" id="IPR036179">
    <property type="entry name" value="Ig-like_dom_sf"/>
</dbReference>
<dbReference type="GO" id="GO:0004222">
    <property type="term" value="F:metalloendopeptidase activity"/>
    <property type="evidence" value="ECO:0007669"/>
    <property type="project" value="TreeGrafter"/>
</dbReference>
<dbReference type="EMBL" id="ATLV01022432">
    <property type="status" value="NOT_ANNOTATED_CDS"/>
    <property type="molecule type" value="Genomic_DNA"/>
</dbReference>
<feature type="compositionally biased region" description="Pro residues" evidence="12">
    <location>
        <begin position="2522"/>
        <end position="2531"/>
    </location>
</feature>
<feature type="domain" description="BPTI/Kunitz inhibitor" evidence="13">
    <location>
        <begin position="1909"/>
        <end position="1966"/>
    </location>
</feature>
<dbReference type="Gene3D" id="2.60.120.830">
    <property type="match status" value="1"/>
</dbReference>
<feature type="domain" description="Ig-like" evidence="14">
    <location>
        <begin position="2401"/>
        <end position="2488"/>
    </location>
</feature>
<evidence type="ECO:0000256" key="3">
    <source>
        <dbReference type="ARBA" id="ARBA00022525"/>
    </source>
</evidence>
<evidence type="ECO:0000256" key="1">
    <source>
        <dbReference type="ARBA" id="ARBA00004302"/>
    </source>
</evidence>
<feature type="domain" description="BPTI/Kunitz inhibitor" evidence="13">
    <location>
        <begin position="1705"/>
        <end position="1755"/>
    </location>
</feature>
<dbReference type="GO" id="GO:0006508">
    <property type="term" value="P:proteolysis"/>
    <property type="evidence" value="ECO:0007669"/>
    <property type="project" value="TreeGrafter"/>
</dbReference>
<feature type="compositionally biased region" description="Low complexity" evidence="12">
    <location>
        <begin position="1066"/>
        <end position="1098"/>
    </location>
</feature>
<evidence type="ECO:0000256" key="8">
    <source>
        <dbReference type="ARBA" id="ARBA00022900"/>
    </source>
</evidence>
<evidence type="ECO:0000256" key="2">
    <source>
        <dbReference type="ARBA" id="ARBA00022473"/>
    </source>
</evidence>
<reference evidence="17 19" key="1">
    <citation type="journal article" date="2014" name="BMC Genomics">
        <title>Genome sequence of Anopheles sinensis provides insight into genetics basis of mosquito competence for malaria parasites.</title>
        <authorList>
            <person name="Zhou D."/>
            <person name="Zhang D."/>
            <person name="Ding G."/>
            <person name="Shi L."/>
            <person name="Hou Q."/>
            <person name="Ye Y."/>
            <person name="Xu Y."/>
            <person name="Zhou H."/>
            <person name="Xiong C."/>
            <person name="Li S."/>
            <person name="Yu J."/>
            <person name="Hong S."/>
            <person name="Yu X."/>
            <person name="Zou P."/>
            <person name="Chen C."/>
            <person name="Chang X."/>
            <person name="Wang W."/>
            <person name="Lv Y."/>
            <person name="Sun Y."/>
            <person name="Ma L."/>
            <person name="Shen B."/>
            <person name="Zhu C."/>
        </authorList>
    </citation>
    <scope>NUCLEOTIDE SEQUENCE [LARGE SCALE GENOMIC DNA]</scope>
</reference>
<dbReference type="InterPro" id="IPR003599">
    <property type="entry name" value="Ig_sub"/>
</dbReference>